<reference evidence="2" key="1">
    <citation type="submission" date="2020-11" db="EMBL/GenBank/DDBJ databases">
        <authorList>
            <consortium name="DOE Joint Genome Institute"/>
            <person name="Ahrendt S."/>
            <person name="Riley R."/>
            <person name="Andreopoulos W."/>
            <person name="Labutti K."/>
            <person name="Pangilinan J."/>
            <person name="Ruiz-Duenas F.J."/>
            <person name="Barrasa J.M."/>
            <person name="Sanchez-Garcia M."/>
            <person name="Camarero S."/>
            <person name="Miyauchi S."/>
            <person name="Serrano A."/>
            <person name="Linde D."/>
            <person name="Babiker R."/>
            <person name="Drula E."/>
            <person name="Ayuso-Fernandez I."/>
            <person name="Pacheco R."/>
            <person name="Padilla G."/>
            <person name="Ferreira P."/>
            <person name="Barriuso J."/>
            <person name="Kellner H."/>
            <person name="Castanera R."/>
            <person name="Alfaro M."/>
            <person name="Ramirez L."/>
            <person name="Pisabarro A.G."/>
            <person name="Kuo A."/>
            <person name="Tritt A."/>
            <person name="Lipzen A."/>
            <person name="He G."/>
            <person name="Yan M."/>
            <person name="Ng V."/>
            <person name="Cullen D."/>
            <person name="Martin F."/>
            <person name="Rosso M.-N."/>
            <person name="Henrissat B."/>
            <person name="Hibbett D."/>
            <person name="Martinez A.T."/>
            <person name="Grigoriev I.V."/>
        </authorList>
    </citation>
    <scope>NUCLEOTIDE SEQUENCE</scope>
    <source>
        <strain evidence="2">CBS 247.69</strain>
    </source>
</reference>
<organism evidence="2 3">
    <name type="scientific">Collybia nuda</name>
    <dbReference type="NCBI Taxonomy" id="64659"/>
    <lineage>
        <taxon>Eukaryota</taxon>
        <taxon>Fungi</taxon>
        <taxon>Dikarya</taxon>
        <taxon>Basidiomycota</taxon>
        <taxon>Agaricomycotina</taxon>
        <taxon>Agaricomycetes</taxon>
        <taxon>Agaricomycetidae</taxon>
        <taxon>Agaricales</taxon>
        <taxon>Tricholomatineae</taxon>
        <taxon>Clitocybaceae</taxon>
        <taxon>Collybia</taxon>
    </lineage>
</organism>
<dbReference type="PANTHER" id="PTHR47842">
    <property type="entry name" value="EXPRESSED PROTEIN"/>
    <property type="match status" value="1"/>
</dbReference>
<dbReference type="OrthoDB" id="442243at2759"/>
<protein>
    <submittedName>
        <fullName evidence="2">Uncharacterized protein</fullName>
    </submittedName>
</protein>
<gene>
    <name evidence="2" type="ORF">BDZ94DRAFT_1256321</name>
</gene>
<name>A0A9P5Y8Z5_9AGAR</name>
<proteinExistence type="predicted"/>
<keyword evidence="3" id="KW-1185">Reference proteome</keyword>
<accession>A0A9P5Y8Z5</accession>
<evidence type="ECO:0000256" key="1">
    <source>
        <dbReference type="SAM" id="MobiDB-lite"/>
    </source>
</evidence>
<dbReference type="AlphaFoldDB" id="A0A9P5Y8Z5"/>
<evidence type="ECO:0000313" key="2">
    <source>
        <dbReference type="EMBL" id="KAF9464385.1"/>
    </source>
</evidence>
<feature type="region of interest" description="Disordered" evidence="1">
    <location>
        <begin position="247"/>
        <end position="278"/>
    </location>
</feature>
<evidence type="ECO:0000313" key="3">
    <source>
        <dbReference type="Proteomes" id="UP000807353"/>
    </source>
</evidence>
<comment type="caution">
    <text evidence="2">The sequence shown here is derived from an EMBL/GenBank/DDBJ whole genome shotgun (WGS) entry which is preliminary data.</text>
</comment>
<sequence>MGGLLIADTLLEFVNTRPDKAGPLWPKIIACIAFDTPYLGLHPHVFKNTVTKAAEFATTAQTVGSAVIGALAGLGAKKTGTSTPPQPSAGNSGWKWAAPAAYAVGGAILAGAAAGGAYYKRDDINEGFTWATDHMKYVGNLWDENTLKKRVDALIDVEEQEGVLFRTFYTLIPAMPPFSPSRTFIVLPRSTTRPSSHFLPAKNGVAPNELQAHTGMFGAKTNDGYYELGLATSQIIRESFGRTRGGFHVPEDATVSPEVPLPPPATEPNSADFANPWA</sequence>
<dbReference type="Proteomes" id="UP000807353">
    <property type="component" value="Unassembled WGS sequence"/>
</dbReference>
<dbReference type="EMBL" id="MU150254">
    <property type="protein sequence ID" value="KAF9464385.1"/>
    <property type="molecule type" value="Genomic_DNA"/>
</dbReference>
<dbReference type="PANTHER" id="PTHR47842:SF1">
    <property type="entry name" value="DUF676 DOMAIN-CONTAINING PROTEIN"/>
    <property type="match status" value="1"/>
</dbReference>